<evidence type="ECO:0000256" key="2">
    <source>
        <dbReference type="ARBA" id="ARBA00023125"/>
    </source>
</evidence>
<sequence length="274" mass="29303">MTVVTPTAGGGGAGGWLSPQPLNVNADAHASNPVKIPFCIARIRFCLIPEYGMNVHSACCAGMILPQKVQGSKSHLGVEVVAVQHEADGRARILAAARTLFSANGFHQTSMAQLASAAQVSVGQIYRLFKGKEEVIEALVRIDSDAWTAQMTILRSRLDAHELSAEQAFEAMLLHSTDEKEEALLFEIMAEAFRNEAVGKMIGQLCIGFRVVLRDFACVANPDLSGEALDAAEELLLACMFGLGHRTLSRPKLPAASTARRAAETIVAGLKAIH</sequence>
<dbReference type="PANTHER" id="PTHR30055">
    <property type="entry name" value="HTH-TYPE TRANSCRIPTIONAL REGULATOR RUTR"/>
    <property type="match status" value="1"/>
</dbReference>
<dbReference type="Proteomes" id="UP001198830">
    <property type="component" value="Unassembled WGS sequence"/>
</dbReference>
<dbReference type="Pfam" id="PF00440">
    <property type="entry name" value="TetR_N"/>
    <property type="match status" value="1"/>
</dbReference>
<keyword evidence="3" id="KW-0804">Transcription</keyword>
<dbReference type="PROSITE" id="PS50977">
    <property type="entry name" value="HTH_TETR_2"/>
    <property type="match status" value="1"/>
</dbReference>
<keyword evidence="2 4" id="KW-0238">DNA-binding</keyword>
<evidence type="ECO:0000313" key="7">
    <source>
        <dbReference type="Proteomes" id="UP001198830"/>
    </source>
</evidence>
<dbReference type="InterPro" id="IPR050109">
    <property type="entry name" value="HTH-type_TetR-like_transc_reg"/>
</dbReference>
<protein>
    <submittedName>
        <fullName evidence="6">TetR/AcrR family transcriptional regulator</fullName>
    </submittedName>
</protein>
<gene>
    <name evidence="6" type="ORF">LL253_13505</name>
</gene>
<evidence type="ECO:0000259" key="5">
    <source>
        <dbReference type="PROSITE" id="PS50977"/>
    </source>
</evidence>
<evidence type="ECO:0000256" key="4">
    <source>
        <dbReference type="PROSITE-ProRule" id="PRU00335"/>
    </source>
</evidence>
<accession>A0ABS8H593</accession>
<reference evidence="6 7" key="1">
    <citation type="submission" date="2021-10" db="EMBL/GenBank/DDBJ databases">
        <title>The diversity and Nitrogen Metabolism of Culturable Nitrate-Utilizing Bacteria Within the Oxygen Minimum Zone of the Changjiang (Yangtze River)Estuary.</title>
        <authorList>
            <person name="Zhang D."/>
            <person name="Zheng J."/>
            <person name="Liu S."/>
            <person name="He W."/>
        </authorList>
    </citation>
    <scope>NUCLEOTIDE SEQUENCE [LARGE SCALE GENOMIC DNA]</scope>
    <source>
        <strain evidence="6 7">FXH275-2</strain>
    </source>
</reference>
<keyword evidence="1" id="KW-0805">Transcription regulation</keyword>
<keyword evidence="7" id="KW-1185">Reference proteome</keyword>
<dbReference type="Gene3D" id="1.10.357.10">
    <property type="entry name" value="Tetracycline Repressor, domain 2"/>
    <property type="match status" value="1"/>
</dbReference>
<comment type="caution">
    <text evidence="6">The sequence shown here is derived from an EMBL/GenBank/DDBJ whole genome shotgun (WGS) entry which is preliminary data.</text>
</comment>
<organism evidence="6 7">
    <name type="scientific">Sphingobium soli</name>
    <dbReference type="NCBI Taxonomy" id="1591116"/>
    <lineage>
        <taxon>Bacteria</taxon>
        <taxon>Pseudomonadati</taxon>
        <taxon>Pseudomonadota</taxon>
        <taxon>Alphaproteobacteria</taxon>
        <taxon>Sphingomonadales</taxon>
        <taxon>Sphingomonadaceae</taxon>
        <taxon>Sphingobium</taxon>
    </lineage>
</organism>
<dbReference type="SUPFAM" id="SSF46689">
    <property type="entry name" value="Homeodomain-like"/>
    <property type="match status" value="1"/>
</dbReference>
<name>A0ABS8H593_9SPHN</name>
<dbReference type="PANTHER" id="PTHR30055:SF234">
    <property type="entry name" value="HTH-TYPE TRANSCRIPTIONAL REGULATOR BETI"/>
    <property type="match status" value="1"/>
</dbReference>
<feature type="domain" description="HTH tetR-type" evidence="5">
    <location>
        <begin position="87"/>
        <end position="147"/>
    </location>
</feature>
<proteinExistence type="predicted"/>
<dbReference type="InterPro" id="IPR009057">
    <property type="entry name" value="Homeodomain-like_sf"/>
</dbReference>
<evidence type="ECO:0000256" key="1">
    <source>
        <dbReference type="ARBA" id="ARBA00023015"/>
    </source>
</evidence>
<dbReference type="EMBL" id="JAJGNP010000011">
    <property type="protein sequence ID" value="MCC4233700.1"/>
    <property type="molecule type" value="Genomic_DNA"/>
</dbReference>
<feature type="DNA-binding region" description="H-T-H motif" evidence="4">
    <location>
        <begin position="110"/>
        <end position="129"/>
    </location>
</feature>
<evidence type="ECO:0000256" key="3">
    <source>
        <dbReference type="ARBA" id="ARBA00023163"/>
    </source>
</evidence>
<dbReference type="InterPro" id="IPR001647">
    <property type="entry name" value="HTH_TetR"/>
</dbReference>
<evidence type="ECO:0000313" key="6">
    <source>
        <dbReference type="EMBL" id="MCC4233700.1"/>
    </source>
</evidence>
<dbReference type="PRINTS" id="PR00455">
    <property type="entry name" value="HTHTETR"/>
</dbReference>